<comment type="caution">
    <text evidence="1">The sequence shown here is derived from an EMBL/GenBank/DDBJ whole genome shotgun (WGS) entry which is preliminary data.</text>
</comment>
<gene>
    <name evidence="1" type="ORF">RHMOL_Rhmol10G0188400</name>
</gene>
<evidence type="ECO:0000313" key="2">
    <source>
        <dbReference type="Proteomes" id="UP001062846"/>
    </source>
</evidence>
<protein>
    <submittedName>
        <fullName evidence="1">Uncharacterized protein</fullName>
    </submittedName>
</protein>
<evidence type="ECO:0000313" key="1">
    <source>
        <dbReference type="EMBL" id="KAI8535621.1"/>
    </source>
</evidence>
<reference evidence="1" key="1">
    <citation type="submission" date="2022-02" db="EMBL/GenBank/DDBJ databases">
        <title>Plant Genome Project.</title>
        <authorList>
            <person name="Zhang R.-G."/>
        </authorList>
    </citation>
    <scope>NUCLEOTIDE SEQUENCE</scope>
    <source>
        <strain evidence="1">AT1</strain>
    </source>
</reference>
<organism evidence="1 2">
    <name type="scientific">Rhododendron molle</name>
    <name type="common">Chinese azalea</name>
    <name type="synonym">Azalea mollis</name>
    <dbReference type="NCBI Taxonomy" id="49168"/>
    <lineage>
        <taxon>Eukaryota</taxon>
        <taxon>Viridiplantae</taxon>
        <taxon>Streptophyta</taxon>
        <taxon>Embryophyta</taxon>
        <taxon>Tracheophyta</taxon>
        <taxon>Spermatophyta</taxon>
        <taxon>Magnoliopsida</taxon>
        <taxon>eudicotyledons</taxon>
        <taxon>Gunneridae</taxon>
        <taxon>Pentapetalae</taxon>
        <taxon>asterids</taxon>
        <taxon>Ericales</taxon>
        <taxon>Ericaceae</taxon>
        <taxon>Ericoideae</taxon>
        <taxon>Rhodoreae</taxon>
        <taxon>Rhododendron</taxon>
    </lineage>
</organism>
<keyword evidence="2" id="KW-1185">Reference proteome</keyword>
<dbReference type="Proteomes" id="UP001062846">
    <property type="component" value="Chromosome 10"/>
</dbReference>
<dbReference type="EMBL" id="CM046397">
    <property type="protein sequence ID" value="KAI8535621.1"/>
    <property type="molecule type" value="Genomic_DNA"/>
</dbReference>
<name>A0ACC0M4B8_RHOML</name>
<sequence length="99" mass="11430">MMRAWTRRVLRIDFERRHVSSSFEKGDELRKERLREMDDGLKGKNVVIDISDNASDDDGHNDDDGYGDDDGHNDDGGYGVDDGLDDYRLDELTEEDVYE</sequence>
<proteinExistence type="predicted"/>
<accession>A0ACC0M4B8</accession>